<proteinExistence type="inferred from homology"/>
<name>A0A4Q7PL04_9FIRM</name>
<evidence type="ECO:0000256" key="8">
    <source>
        <dbReference type="SAM" id="Phobius"/>
    </source>
</evidence>
<dbReference type="GO" id="GO:0003841">
    <property type="term" value="F:1-acylglycerol-3-phosphate O-acyltransferase activity"/>
    <property type="evidence" value="ECO:0007669"/>
    <property type="project" value="UniProtKB-UniRule"/>
</dbReference>
<sequence length="246" mass="27915">MIRLILVLIAVIVYLLVGILLQLIEWMIGKFNKPLKDRSSLALIKGVFRVILFLSGTKVTVLGKENVPTDQAVLYVGNHRSYFDIVIGYTLVPGLTGFVAKKEMEKIPLLSLWMKMLYCLFLDRKDIKEGMKTILKGIEYVKKGISIWIFPEGTRNRNEEGSMLPFHEGSLKIAEKGKCPIIPVAFHHTADIFEAHVPFIRRAEVTVEFGKPIIISELEKDQKKFLGAYTQDIIAQMIREPGSAKR</sequence>
<keyword evidence="7" id="KW-0594">Phospholipid biosynthesis</keyword>
<dbReference type="Pfam" id="PF01553">
    <property type="entry name" value="Acyltransferase"/>
    <property type="match status" value="1"/>
</dbReference>
<evidence type="ECO:0000256" key="1">
    <source>
        <dbReference type="ARBA" id="ARBA00005189"/>
    </source>
</evidence>
<reference evidence="10 11" key="1">
    <citation type="submission" date="2019-02" db="EMBL/GenBank/DDBJ databases">
        <title>Genomic Encyclopedia of Type Strains, Phase IV (KMG-IV): sequencing the most valuable type-strain genomes for metagenomic binning, comparative biology and taxonomic classification.</title>
        <authorList>
            <person name="Goeker M."/>
        </authorList>
    </citation>
    <scope>NUCLEOTIDE SEQUENCE [LARGE SCALE GENOMIC DNA]</scope>
    <source>
        <strain evidence="10 11">DSM 29486</strain>
    </source>
</reference>
<organism evidence="10 11">
    <name type="scientific">Cuneatibacter caecimuris</name>
    <dbReference type="NCBI Taxonomy" id="1796618"/>
    <lineage>
        <taxon>Bacteria</taxon>
        <taxon>Bacillati</taxon>
        <taxon>Bacillota</taxon>
        <taxon>Clostridia</taxon>
        <taxon>Lachnospirales</taxon>
        <taxon>Lachnospiraceae</taxon>
        <taxon>Cuneatibacter</taxon>
    </lineage>
</organism>
<evidence type="ECO:0000313" key="11">
    <source>
        <dbReference type="Proteomes" id="UP000292927"/>
    </source>
</evidence>
<comment type="catalytic activity">
    <reaction evidence="7">
        <text>a 1-acyl-sn-glycero-3-phosphate + an acyl-CoA = a 1,2-diacyl-sn-glycero-3-phosphate + CoA</text>
        <dbReference type="Rhea" id="RHEA:19709"/>
        <dbReference type="ChEBI" id="CHEBI:57287"/>
        <dbReference type="ChEBI" id="CHEBI:57970"/>
        <dbReference type="ChEBI" id="CHEBI:58342"/>
        <dbReference type="ChEBI" id="CHEBI:58608"/>
        <dbReference type="EC" id="2.3.1.51"/>
    </reaction>
</comment>
<dbReference type="SUPFAM" id="SSF69593">
    <property type="entry name" value="Glycerol-3-phosphate (1)-acyltransferase"/>
    <property type="match status" value="1"/>
</dbReference>
<dbReference type="PANTHER" id="PTHR10434:SF64">
    <property type="entry name" value="1-ACYL-SN-GLYCEROL-3-PHOSPHATE ACYLTRANSFERASE-RELATED"/>
    <property type="match status" value="1"/>
</dbReference>
<gene>
    <name evidence="10" type="ORF">EV209_1873</name>
</gene>
<dbReference type="RefSeq" id="WP_130435160.1">
    <property type="nucleotide sequence ID" value="NZ_SGXF01000003.1"/>
</dbReference>
<comment type="domain">
    <text evidence="7">The HXXXXD motif is essential for acyltransferase activity and may constitute the binding site for the phosphate moiety of the glycerol-3-phosphate.</text>
</comment>
<dbReference type="Proteomes" id="UP000292927">
    <property type="component" value="Unassembled WGS sequence"/>
</dbReference>
<dbReference type="CDD" id="cd07989">
    <property type="entry name" value="LPLAT_AGPAT-like"/>
    <property type="match status" value="1"/>
</dbReference>
<evidence type="ECO:0000256" key="5">
    <source>
        <dbReference type="ARBA" id="ARBA00023098"/>
    </source>
</evidence>
<protein>
    <recommendedName>
        <fullName evidence="7">1-acyl-sn-glycerol-3-phosphate acyltransferase</fullName>
        <ecNumber evidence="7">2.3.1.51</ecNumber>
    </recommendedName>
</protein>
<dbReference type="NCBIfam" id="TIGR00530">
    <property type="entry name" value="AGP_acyltrn"/>
    <property type="match status" value="1"/>
</dbReference>
<comment type="similarity">
    <text evidence="2 7">Belongs to the 1-acyl-sn-glycerol-3-phosphate acyltransferase family.</text>
</comment>
<keyword evidence="11" id="KW-1185">Reference proteome</keyword>
<evidence type="ECO:0000256" key="7">
    <source>
        <dbReference type="RuleBase" id="RU361267"/>
    </source>
</evidence>
<keyword evidence="6 7" id="KW-0012">Acyltransferase</keyword>
<comment type="pathway">
    <text evidence="1">Lipid metabolism.</text>
</comment>
<dbReference type="OrthoDB" id="9803035at2"/>
<dbReference type="PANTHER" id="PTHR10434">
    <property type="entry name" value="1-ACYL-SN-GLYCEROL-3-PHOSPHATE ACYLTRANSFERASE"/>
    <property type="match status" value="1"/>
</dbReference>
<dbReference type="EMBL" id="SGXF01000003">
    <property type="protein sequence ID" value="RZT00551.1"/>
    <property type="molecule type" value="Genomic_DNA"/>
</dbReference>
<keyword evidence="4 7" id="KW-0808">Transferase</keyword>
<accession>A0A4Q7PL04</accession>
<keyword evidence="7" id="KW-1208">Phospholipid metabolism</keyword>
<feature type="domain" description="Phospholipid/glycerol acyltransferase" evidence="9">
    <location>
        <begin position="73"/>
        <end position="189"/>
    </location>
</feature>
<keyword evidence="5 7" id="KW-0443">Lipid metabolism</keyword>
<dbReference type="GO" id="GO:0006654">
    <property type="term" value="P:phosphatidic acid biosynthetic process"/>
    <property type="evidence" value="ECO:0007669"/>
    <property type="project" value="TreeGrafter"/>
</dbReference>
<dbReference type="AlphaFoldDB" id="A0A4Q7PL04"/>
<keyword evidence="8" id="KW-0472">Membrane</keyword>
<keyword evidence="8" id="KW-1133">Transmembrane helix</keyword>
<comment type="caution">
    <text evidence="10">The sequence shown here is derived from an EMBL/GenBank/DDBJ whole genome shotgun (WGS) entry which is preliminary data.</text>
</comment>
<evidence type="ECO:0000256" key="6">
    <source>
        <dbReference type="ARBA" id="ARBA00023315"/>
    </source>
</evidence>
<dbReference type="SMART" id="SM00563">
    <property type="entry name" value="PlsC"/>
    <property type="match status" value="1"/>
</dbReference>
<dbReference type="GO" id="GO:0016020">
    <property type="term" value="C:membrane"/>
    <property type="evidence" value="ECO:0007669"/>
    <property type="project" value="InterPro"/>
</dbReference>
<feature type="transmembrane region" description="Helical" evidence="8">
    <location>
        <begin position="6"/>
        <end position="28"/>
    </location>
</feature>
<keyword evidence="8" id="KW-0812">Transmembrane</keyword>
<dbReference type="InterPro" id="IPR004552">
    <property type="entry name" value="AGP_acyltrans"/>
</dbReference>
<evidence type="ECO:0000259" key="9">
    <source>
        <dbReference type="SMART" id="SM00563"/>
    </source>
</evidence>
<dbReference type="InterPro" id="IPR002123">
    <property type="entry name" value="Plipid/glycerol_acylTrfase"/>
</dbReference>
<keyword evidence="3 7" id="KW-0444">Lipid biosynthesis</keyword>
<evidence type="ECO:0000313" key="10">
    <source>
        <dbReference type="EMBL" id="RZT00551.1"/>
    </source>
</evidence>
<evidence type="ECO:0000256" key="2">
    <source>
        <dbReference type="ARBA" id="ARBA00008655"/>
    </source>
</evidence>
<evidence type="ECO:0000256" key="3">
    <source>
        <dbReference type="ARBA" id="ARBA00022516"/>
    </source>
</evidence>
<evidence type="ECO:0000256" key="4">
    <source>
        <dbReference type="ARBA" id="ARBA00022679"/>
    </source>
</evidence>
<dbReference type="EC" id="2.3.1.51" evidence="7"/>